<name>A0A4P9WUX9_9FUNG</name>
<reference evidence="13" key="3">
    <citation type="submission" date="2018-08" db="EMBL/GenBank/DDBJ databases">
        <title>Leveraging single-cell genomics to expand the Fungal Tree of Life.</title>
        <authorList>
            <consortium name="DOE Joint Genome Institute"/>
            <person name="Ahrendt S.R."/>
            <person name="Quandt C.A."/>
            <person name="Ciobanu D."/>
            <person name="Clum A."/>
            <person name="Salamov A."/>
            <person name="Andreopoulos B."/>
            <person name="Cheng J.-F."/>
            <person name="Woyke T."/>
            <person name="Pelin A."/>
            <person name="Henrissat B."/>
            <person name="Reynolds N."/>
            <person name="Benny G.L."/>
            <person name="Smith M.E."/>
            <person name="James T.Y."/>
            <person name="Grigoriev I.V."/>
        </authorList>
    </citation>
    <scope>NUCLEOTIDE SEQUENCE</scope>
    <source>
        <strain evidence="13">ATCC 52028</strain>
    </source>
</reference>
<feature type="domain" description="Peptidase M24" evidence="12">
    <location>
        <begin position="143"/>
        <end position="349"/>
    </location>
</feature>
<dbReference type="SUPFAM" id="SSF46785">
    <property type="entry name" value="Winged helix' DNA-binding domain"/>
    <property type="match status" value="1"/>
</dbReference>
<keyword evidence="7 9" id="KW-0479">Metal-binding</keyword>
<evidence type="ECO:0000256" key="4">
    <source>
        <dbReference type="ARBA" id="ARBA00022438"/>
    </source>
</evidence>
<protein>
    <recommendedName>
        <fullName evidence="9">Methionine aminopeptidase 2</fullName>
        <shortName evidence="9">MAP 2</shortName>
        <shortName evidence="9">MetAP 2</shortName>
        <ecNumber evidence="9">3.4.11.18</ecNumber>
    </recommendedName>
    <alternativeName>
        <fullName evidence="9">Peptidase M</fullName>
    </alternativeName>
</protein>
<evidence type="ECO:0000259" key="12">
    <source>
        <dbReference type="Pfam" id="PF00557"/>
    </source>
</evidence>
<dbReference type="AlphaFoldDB" id="A0A4P9WUX9"/>
<accession>A0A4P9WUX9</accession>
<evidence type="ECO:0000256" key="6">
    <source>
        <dbReference type="ARBA" id="ARBA00022670"/>
    </source>
</evidence>
<evidence type="ECO:0000256" key="3">
    <source>
        <dbReference type="ARBA" id="ARBA00001954"/>
    </source>
</evidence>
<organism evidence="13 15">
    <name type="scientific">Caulochytrium protostelioides</name>
    <dbReference type="NCBI Taxonomy" id="1555241"/>
    <lineage>
        <taxon>Eukaryota</taxon>
        <taxon>Fungi</taxon>
        <taxon>Fungi incertae sedis</taxon>
        <taxon>Chytridiomycota</taxon>
        <taxon>Chytridiomycota incertae sedis</taxon>
        <taxon>Chytridiomycetes</taxon>
        <taxon>Caulochytriales</taxon>
        <taxon>Caulochytriaceae</taxon>
        <taxon>Caulochytrium</taxon>
    </lineage>
</organism>
<evidence type="ECO:0000313" key="14">
    <source>
        <dbReference type="EMBL" id="RKO99482.1"/>
    </source>
</evidence>
<feature type="binding site" evidence="9">
    <location>
        <position position="238"/>
    </location>
    <ligand>
        <name>a divalent metal cation</name>
        <dbReference type="ChEBI" id="CHEBI:60240"/>
        <label>2</label>
        <note>catalytic</note>
    </ligand>
</feature>
<dbReference type="PANTHER" id="PTHR45777">
    <property type="entry name" value="METHIONINE AMINOPEPTIDASE 2"/>
    <property type="match status" value="1"/>
</dbReference>
<evidence type="ECO:0000256" key="7">
    <source>
        <dbReference type="ARBA" id="ARBA00022723"/>
    </source>
</evidence>
<evidence type="ECO:0000256" key="10">
    <source>
        <dbReference type="RuleBase" id="RU003653"/>
    </source>
</evidence>
<dbReference type="SUPFAM" id="SSF55920">
    <property type="entry name" value="Creatinase/aminopeptidase"/>
    <property type="match status" value="1"/>
</dbReference>
<dbReference type="Gene3D" id="1.10.10.10">
    <property type="entry name" value="Winged helix-like DNA-binding domain superfamily/Winged helix DNA-binding domain"/>
    <property type="match status" value="1"/>
</dbReference>
<dbReference type="Proteomes" id="UP000274922">
    <property type="component" value="Unassembled WGS sequence"/>
</dbReference>
<dbReference type="EMBL" id="ML013978">
    <property type="protein sequence ID" value="RKO94936.1"/>
    <property type="molecule type" value="Genomic_DNA"/>
</dbReference>
<keyword evidence="8 9" id="KW-0378">Hydrolase</keyword>
<evidence type="ECO:0000256" key="5">
    <source>
        <dbReference type="ARBA" id="ARBA00022490"/>
    </source>
</evidence>
<dbReference type="InterPro" id="IPR036005">
    <property type="entry name" value="Creatinase/aminopeptidase-like"/>
</dbReference>
<dbReference type="InterPro" id="IPR018349">
    <property type="entry name" value="Pept_M24A_MAP2_BS"/>
</dbReference>
<dbReference type="PRINTS" id="PR00599">
    <property type="entry name" value="MAPEPTIDASE"/>
</dbReference>
<feature type="region of interest" description="Disordered" evidence="11">
    <location>
        <begin position="78"/>
        <end position="98"/>
    </location>
</feature>
<dbReference type="CDD" id="cd01088">
    <property type="entry name" value="MetAP2"/>
    <property type="match status" value="1"/>
</dbReference>
<feature type="compositionally biased region" description="Low complexity" evidence="11">
    <location>
        <begin position="7"/>
        <end position="25"/>
    </location>
</feature>
<dbReference type="PANTHER" id="PTHR45777:SF2">
    <property type="entry name" value="METHIONINE AMINOPEPTIDASE 2"/>
    <property type="match status" value="1"/>
</dbReference>
<dbReference type="EMBL" id="ML014281">
    <property type="protein sequence ID" value="RKO99482.1"/>
    <property type="molecule type" value="Genomic_DNA"/>
</dbReference>
<evidence type="ECO:0000256" key="2">
    <source>
        <dbReference type="ARBA" id="ARBA00001936"/>
    </source>
</evidence>
<comment type="similarity">
    <text evidence="9">Belongs to the peptidase M24A family. Methionine aminopeptidase eukaryotic type 2 subfamily.</text>
</comment>
<feature type="binding site" evidence="9">
    <location>
        <position position="307"/>
    </location>
    <ligand>
        <name>a divalent metal cation</name>
        <dbReference type="ChEBI" id="CHEBI:60240"/>
        <label>2</label>
        <note>catalytic</note>
    </ligand>
</feature>
<feature type="binding site" evidence="9">
    <location>
        <position position="436"/>
    </location>
    <ligand>
        <name>a divalent metal cation</name>
        <dbReference type="ChEBI" id="CHEBI:60240"/>
        <label>1</label>
    </ligand>
</feature>
<dbReference type="GO" id="GO:0004239">
    <property type="term" value="F:initiator methionyl aminopeptidase activity"/>
    <property type="evidence" value="ECO:0007669"/>
    <property type="project" value="UniProtKB-UniRule"/>
</dbReference>
<keyword evidence="16" id="KW-1185">Reference proteome</keyword>
<comment type="function">
    <text evidence="9 10">Cotranslationally removes the N-terminal methionine from nascent proteins. The N-terminal methionine is often cleaved when the second residue in the primary sequence is small and uncharged (Met-Ala-, Cys, Gly, Pro, Ser, Thr, or Val).</text>
</comment>
<feature type="binding site" evidence="9">
    <location>
        <position position="340"/>
    </location>
    <ligand>
        <name>a divalent metal cation</name>
        <dbReference type="ChEBI" id="CHEBI:60240"/>
        <label>2</label>
        <note>catalytic</note>
    </ligand>
</feature>
<dbReference type="InterPro" id="IPR000994">
    <property type="entry name" value="Pept_M24"/>
</dbReference>
<feature type="binding site" evidence="9">
    <location>
        <position position="436"/>
    </location>
    <ligand>
        <name>a divalent metal cation</name>
        <dbReference type="ChEBI" id="CHEBI:60240"/>
        <label>2</label>
        <note>catalytic</note>
    </ligand>
</feature>
<keyword evidence="6 9" id="KW-0645">Protease</keyword>
<reference evidence="15 16" key="1">
    <citation type="journal article" date="2018" name="Nat. Microbiol.">
        <title>Leveraging single-cell genomics to expand the fungal tree of life.</title>
        <authorList>
            <person name="Ahrendt S.R."/>
            <person name="Quandt C.A."/>
            <person name="Ciobanu D."/>
            <person name="Clum A."/>
            <person name="Salamov A."/>
            <person name="Andreopoulos B."/>
            <person name="Cheng J.F."/>
            <person name="Woyke T."/>
            <person name="Pelin A."/>
            <person name="Henrissat B."/>
            <person name="Reynolds N.K."/>
            <person name="Benny G.L."/>
            <person name="Smith M.E."/>
            <person name="James T.Y."/>
            <person name="Grigoriev I.V."/>
        </authorList>
    </citation>
    <scope>NUCLEOTIDE SEQUENCE [LARGE SCALE GENOMIC DNA]</scope>
    <source>
        <strain evidence="15 16">ATCC 52028</strain>
    </source>
</reference>
<dbReference type="STRING" id="1555241.A0A4P9WUX9"/>
<dbReference type="GO" id="GO:0005737">
    <property type="term" value="C:cytoplasm"/>
    <property type="evidence" value="ECO:0007669"/>
    <property type="project" value="UniProtKB-SubCell"/>
</dbReference>
<comment type="cofactor">
    <cofactor evidence="9">
        <name>Co(2+)</name>
        <dbReference type="ChEBI" id="CHEBI:48828"/>
    </cofactor>
    <cofactor evidence="9">
        <name>Zn(2+)</name>
        <dbReference type="ChEBI" id="CHEBI:29105"/>
    </cofactor>
    <cofactor evidence="9">
        <name>Mn(2+)</name>
        <dbReference type="ChEBI" id="CHEBI:29035"/>
    </cofactor>
    <cofactor evidence="9">
        <name>Fe(2+)</name>
        <dbReference type="ChEBI" id="CHEBI:29033"/>
    </cofactor>
    <text evidence="9">Binds 2 divalent metal cations per subunit. Has a high-affinity and a low affinity metal-binding site. The true nature of the physiological cofactor is under debate. The enzyme is active with cobalt, zinc, manganese or divalent iron ions. Most likely, methionine aminopeptidases function as mononuclear Fe(2+)-metalloproteases under physiological conditions, and the catalytically relevant metal-binding site has been assigned to the histidine-containing high-affinity site.</text>
</comment>
<sequence>MGKKPQGKGAAKKGGAANGSAAQAPKKADDWEALLDAAIEQKAAQVAPAATASAHGSAASAAADSDLRPTVASLAIKPLSQDPVPAEPKTQTEPPSVPLDHIFLGGKFPEGRIVEYAQVENAFRTTDEEVRARDRAMGTRIQDLRKAGEIHRQVRAYARKVAQPGVKLIDVANTIENSVRRLTRHTDLKGGIAFPTGLSLNHCAAHWTPMPGDVKTTLGKDDVLKIDFGVQVNGAIIDSAFTVHHNPQYDNLVQGVKAATDAGIREAGIDARFDEIGAAIQEVMESYEVELKGRTYGVKPIRNLCGHSIEPYRIHGSKSVPIVKGGDQTRMEEGELYAIETFGSTGKGWVSEGPENSHFMRNWELRGQPAIRLERSQQLLKTIEKRFGTLAFCQRYLEYYSETRYQNALRNLVDLGVLTAHPPLVDIPGSYTAQFENTILLRPTCKEIMSGGDDY</sequence>
<comment type="cofactor">
    <cofactor evidence="3">
        <name>Fe(2+)</name>
        <dbReference type="ChEBI" id="CHEBI:29033"/>
    </cofactor>
</comment>
<proteinExistence type="inferred from homology"/>
<evidence type="ECO:0000313" key="13">
    <source>
        <dbReference type="EMBL" id="RKO94936.1"/>
    </source>
</evidence>
<evidence type="ECO:0000256" key="1">
    <source>
        <dbReference type="ARBA" id="ARBA00000294"/>
    </source>
</evidence>
<feature type="binding site" evidence="9">
    <location>
        <position position="227"/>
    </location>
    <ligand>
        <name>a divalent metal cation</name>
        <dbReference type="ChEBI" id="CHEBI:60240"/>
        <label>1</label>
    </ligand>
</feature>
<evidence type="ECO:0000256" key="9">
    <source>
        <dbReference type="HAMAP-Rule" id="MF_03175"/>
    </source>
</evidence>
<dbReference type="OrthoDB" id="7848262at2759"/>
<feature type="region of interest" description="Disordered" evidence="11">
    <location>
        <begin position="1"/>
        <end position="28"/>
    </location>
</feature>
<evidence type="ECO:0000256" key="8">
    <source>
        <dbReference type="ARBA" id="ARBA00022801"/>
    </source>
</evidence>
<dbReference type="EC" id="3.4.11.18" evidence="9"/>
<feature type="region of interest" description="Disordered" evidence="11">
    <location>
        <begin position="44"/>
        <end position="65"/>
    </location>
</feature>
<dbReference type="InterPro" id="IPR002468">
    <property type="entry name" value="Pept_M24A_MAP2"/>
</dbReference>
<reference evidence="14" key="2">
    <citation type="submission" date="2018-04" db="EMBL/GenBank/DDBJ databases">
        <title>Leveraging single-cell genomics to expand the Fungal Tree of Life.</title>
        <authorList>
            <consortium name="DOE Joint Genome Institute"/>
            <person name="Ahrendt S.R."/>
            <person name="Quandt C.A."/>
            <person name="Ciobanu D."/>
            <person name="Clum A."/>
            <person name="Salamov A."/>
            <person name="Andreopoulos B."/>
            <person name="Cheng J.-F."/>
            <person name="Woyke T."/>
            <person name="Pelin A."/>
            <person name="Henrissat B."/>
            <person name="Benny G.L."/>
            <person name="Smith M.E."/>
            <person name="James T.Y."/>
            <person name="Grigoriev I.V."/>
        </authorList>
    </citation>
    <scope>NUCLEOTIDE SEQUENCE</scope>
    <source>
        <strain evidence="14">ATCC 52028</strain>
    </source>
</reference>
<dbReference type="Proteomes" id="UP000268535">
    <property type="component" value="Unassembled WGS sequence"/>
</dbReference>
<gene>
    <name evidence="13" type="ORF">CAUPRSCDRAFT_9536</name>
    <name evidence="14" type="ORF">CXG81DRAFT_14449</name>
</gene>
<dbReference type="GO" id="GO:0006508">
    <property type="term" value="P:proteolysis"/>
    <property type="evidence" value="ECO:0007669"/>
    <property type="project" value="UniProtKB-KW"/>
</dbReference>
<dbReference type="NCBIfam" id="TIGR00501">
    <property type="entry name" value="met_pdase_II"/>
    <property type="match status" value="1"/>
</dbReference>
<dbReference type="GO" id="GO:0070006">
    <property type="term" value="F:metalloaminopeptidase activity"/>
    <property type="evidence" value="ECO:0007669"/>
    <property type="project" value="UniProtKB-UniRule"/>
</dbReference>
<keyword evidence="5 9" id="KW-0963">Cytoplasm</keyword>
<comment type="catalytic activity">
    <reaction evidence="1 9 10">
        <text>Release of N-terminal amino acids, preferentially methionine, from peptides and arylamides.</text>
        <dbReference type="EC" id="3.4.11.18"/>
    </reaction>
</comment>
<evidence type="ECO:0000313" key="15">
    <source>
        <dbReference type="Proteomes" id="UP000268535"/>
    </source>
</evidence>
<evidence type="ECO:0000256" key="11">
    <source>
        <dbReference type="SAM" id="MobiDB-lite"/>
    </source>
</evidence>
<dbReference type="Gene3D" id="3.90.230.10">
    <property type="entry name" value="Creatinase/methionine aminopeptidase superfamily"/>
    <property type="match status" value="1"/>
</dbReference>
<dbReference type="InterPro" id="IPR050247">
    <property type="entry name" value="Met_Aminopeptidase_Type2"/>
</dbReference>
<evidence type="ECO:0000313" key="16">
    <source>
        <dbReference type="Proteomes" id="UP000274922"/>
    </source>
</evidence>
<feature type="binding site" evidence="9">
    <location>
        <position position="315"/>
    </location>
    <ligand>
        <name>substrate</name>
    </ligand>
</feature>
<dbReference type="InterPro" id="IPR036390">
    <property type="entry name" value="WH_DNA-bd_sf"/>
</dbReference>
<dbReference type="GO" id="GO:0046872">
    <property type="term" value="F:metal ion binding"/>
    <property type="evidence" value="ECO:0007669"/>
    <property type="project" value="UniProtKB-UniRule"/>
</dbReference>
<dbReference type="InterPro" id="IPR001714">
    <property type="entry name" value="Pept_M24_MAP"/>
</dbReference>
<dbReference type="InterPro" id="IPR036388">
    <property type="entry name" value="WH-like_DNA-bd_sf"/>
</dbReference>
<keyword evidence="4 9" id="KW-0031">Aminopeptidase</keyword>
<comment type="subcellular location">
    <subcellularLocation>
        <location evidence="9">Cytoplasm</location>
    </subcellularLocation>
</comment>
<feature type="binding site" evidence="9">
    <location>
        <position position="206"/>
    </location>
    <ligand>
        <name>substrate</name>
    </ligand>
</feature>
<feature type="compositionally biased region" description="Low complexity" evidence="11">
    <location>
        <begin position="44"/>
        <end position="64"/>
    </location>
</feature>
<dbReference type="PROSITE" id="PS01202">
    <property type="entry name" value="MAP_2"/>
    <property type="match status" value="1"/>
</dbReference>
<dbReference type="Pfam" id="PF00557">
    <property type="entry name" value="Peptidase_M24"/>
    <property type="match status" value="1"/>
</dbReference>
<feature type="binding site" evidence="9">
    <location>
        <position position="238"/>
    </location>
    <ligand>
        <name>a divalent metal cation</name>
        <dbReference type="ChEBI" id="CHEBI:60240"/>
        <label>1</label>
    </ligand>
</feature>
<dbReference type="HAMAP" id="MF_03175">
    <property type="entry name" value="MetAP_2_euk"/>
    <property type="match status" value="1"/>
</dbReference>
<comment type="cofactor">
    <cofactor evidence="2">
        <name>Mn(2+)</name>
        <dbReference type="ChEBI" id="CHEBI:29035"/>
    </cofactor>
</comment>